<keyword evidence="3" id="KW-0378">Hydrolase</keyword>
<comment type="catalytic activity">
    <reaction evidence="1">
        <text>3-hydroxy-2-methylpropanoyl-CoA + H2O = 3-hydroxy-2-methylpropanoate + CoA + H(+)</text>
        <dbReference type="Rhea" id="RHEA:20888"/>
        <dbReference type="ChEBI" id="CHEBI:11805"/>
        <dbReference type="ChEBI" id="CHEBI:15377"/>
        <dbReference type="ChEBI" id="CHEBI:15378"/>
        <dbReference type="ChEBI" id="CHEBI:57287"/>
        <dbReference type="ChEBI" id="CHEBI:57340"/>
        <dbReference type="EC" id="3.1.2.4"/>
    </reaction>
</comment>
<dbReference type="NCBIfam" id="NF004127">
    <property type="entry name" value="PRK05617.1"/>
    <property type="match status" value="1"/>
</dbReference>
<dbReference type="RefSeq" id="WP_176216873.1">
    <property type="nucleotide sequence ID" value="NZ_FWXD01000010.1"/>
</dbReference>
<gene>
    <name evidence="5" type="ORF">SAMN02745857_01933</name>
</gene>
<name>A0A1W1XLH1_9NEIS</name>
<dbReference type="CDD" id="cd06558">
    <property type="entry name" value="crotonase-like"/>
    <property type="match status" value="1"/>
</dbReference>
<reference evidence="5 6" key="1">
    <citation type="submission" date="2017-04" db="EMBL/GenBank/DDBJ databases">
        <authorList>
            <person name="Afonso C.L."/>
            <person name="Miller P.J."/>
            <person name="Scott M.A."/>
            <person name="Spackman E."/>
            <person name="Goraichik I."/>
            <person name="Dimitrov K.M."/>
            <person name="Suarez D.L."/>
            <person name="Swayne D.E."/>
        </authorList>
    </citation>
    <scope>NUCLEOTIDE SEQUENCE [LARGE SCALE GENOMIC DNA]</scope>
    <source>
        <strain evidence="5 6">DSM 23236</strain>
    </source>
</reference>
<dbReference type="Pfam" id="PF16113">
    <property type="entry name" value="ECH_2"/>
    <property type="match status" value="1"/>
</dbReference>
<dbReference type="GO" id="GO:0006574">
    <property type="term" value="P:L-valine catabolic process"/>
    <property type="evidence" value="ECO:0007669"/>
    <property type="project" value="TreeGrafter"/>
</dbReference>
<proteinExistence type="predicted"/>
<dbReference type="InterPro" id="IPR045004">
    <property type="entry name" value="ECH_dom"/>
</dbReference>
<dbReference type="STRING" id="1121001.SAMN02745857_01933"/>
<feature type="domain" description="Enoyl-CoA hydratase/isomerase" evidence="4">
    <location>
        <begin position="16"/>
        <end position="348"/>
    </location>
</feature>
<dbReference type="AlphaFoldDB" id="A0A1W1XLH1"/>
<evidence type="ECO:0000256" key="1">
    <source>
        <dbReference type="ARBA" id="ARBA00001709"/>
    </source>
</evidence>
<dbReference type="SUPFAM" id="SSF52096">
    <property type="entry name" value="ClpP/crotonase"/>
    <property type="match status" value="1"/>
</dbReference>
<evidence type="ECO:0000313" key="5">
    <source>
        <dbReference type="EMBL" id="SMC24712.1"/>
    </source>
</evidence>
<evidence type="ECO:0000256" key="2">
    <source>
        <dbReference type="ARBA" id="ARBA00011915"/>
    </source>
</evidence>
<dbReference type="GO" id="GO:0005829">
    <property type="term" value="C:cytosol"/>
    <property type="evidence" value="ECO:0007669"/>
    <property type="project" value="TreeGrafter"/>
</dbReference>
<evidence type="ECO:0000259" key="4">
    <source>
        <dbReference type="Pfam" id="PF16113"/>
    </source>
</evidence>
<dbReference type="InterPro" id="IPR032259">
    <property type="entry name" value="HIBYL-CoA-H"/>
</dbReference>
<dbReference type="GO" id="GO:0003860">
    <property type="term" value="F:3-hydroxyisobutyryl-CoA hydrolase activity"/>
    <property type="evidence" value="ECO:0007669"/>
    <property type="project" value="UniProtKB-EC"/>
</dbReference>
<protein>
    <recommendedName>
        <fullName evidence="2">3-hydroxyisobutyryl-CoA hydrolase</fullName>
        <ecNumber evidence="2">3.1.2.4</ecNumber>
    </recommendedName>
</protein>
<dbReference type="PANTHER" id="PTHR43176">
    <property type="entry name" value="3-HYDROXYISOBUTYRYL-COA HYDROLASE-RELATED"/>
    <property type="match status" value="1"/>
</dbReference>
<accession>A0A1W1XLH1</accession>
<dbReference type="Proteomes" id="UP000192761">
    <property type="component" value="Unassembled WGS sequence"/>
</dbReference>
<dbReference type="EC" id="3.1.2.4" evidence="2"/>
<organism evidence="5 6">
    <name type="scientific">Andreprevotia lacus DSM 23236</name>
    <dbReference type="NCBI Taxonomy" id="1121001"/>
    <lineage>
        <taxon>Bacteria</taxon>
        <taxon>Pseudomonadati</taxon>
        <taxon>Pseudomonadota</taxon>
        <taxon>Betaproteobacteria</taxon>
        <taxon>Neisseriales</taxon>
        <taxon>Chitinibacteraceae</taxon>
        <taxon>Andreprevotia</taxon>
    </lineage>
</organism>
<dbReference type="Gene3D" id="3.90.226.10">
    <property type="entry name" value="2-enoyl-CoA Hydratase, Chain A, domain 1"/>
    <property type="match status" value="1"/>
</dbReference>
<evidence type="ECO:0000313" key="6">
    <source>
        <dbReference type="Proteomes" id="UP000192761"/>
    </source>
</evidence>
<evidence type="ECO:0000256" key="3">
    <source>
        <dbReference type="ARBA" id="ARBA00022801"/>
    </source>
</evidence>
<dbReference type="InterPro" id="IPR029045">
    <property type="entry name" value="ClpP/crotonase-like_dom_sf"/>
</dbReference>
<dbReference type="PANTHER" id="PTHR43176:SF3">
    <property type="entry name" value="3-HYDROXYISOBUTYRYL-COA HYDROLASE, MITOCHONDRIAL"/>
    <property type="match status" value="1"/>
</dbReference>
<sequence>MVRFETLPTRNGYQLGLITLDAPARLNAQNLAMVWAMQEQLALWRDDPAVVAVLVRGEGERAFCAGGDIKALYEAMCEPALIDEADAFFSHEYTLCAELRRYPKPVLAWGQGIVMGGGFGLFASSSHRVVTESSLLAMPEVAIGLFPDVGASDWLHQLEDGVGRLMALSGIRLNAHDALAAGAADAALPAAAWPLLLETLRELPWVAAGHGDAVLLHGVLAALASAQPCALPAAQWQPVRDEVAALVAGDDLALISARLLAYAGADTWLTEASALHRAGSPHSIALAWALSQRAVALQDDRALLALEIAMARYCLRHGDFREGVRAKLIHRDGAPNWQAQTLAQALDAARAALAG</sequence>
<dbReference type="EMBL" id="FWXD01000010">
    <property type="protein sequence ID" value="SMC24712.1"/>
    <property type="molecule type" value="Genomic_DNA"/>
</dbReference>
<keyword evidence="6" id="KW-1185">Reference proteome</keyword>